<keyword evidence="10 11" id="KW-0456">Lyase</keyword>
<keyword evidence="4 11" id="KW-0028">Amino-acid biosynthesis</keyword>
<evidence type="ECO:0000256" key="9">
    <source>
        <dbReference type="ARBA" id="ARBA00023141"/>
    </source>
</evidence>
<dbReference type="FunCoup" id="S0ET88">
    <property type="interactions" value="414"/>
</dbReference>
<sequence>MLRFLTGGESHGPSLSAIIEGLPANLPIDLDAINKQLKRRQGGYGRGARQQIESDTVEILSGVRYGRTMGGPITLLVRNRDWENWRERMSITPVENPDPPVTRPRPGHADFAGMLKYHSNDLRTILERSSARNTAALVALGAICRALLDVAGIEVLSHVVAIGGIHAHFSPPIDYHAIAARAEESPVRCADPEAEAQMIAAIDKCMQEGSRDTLGGIFEVVALNCPPGLGSFVHWDRKLDSRLTAAVMSIQAIKGVEIGMGFGVAEVPGSKVHDELFFQQSAGFLRGTNNAGGIEGGMTNGEPVVVRAAMKPLSTLPTPLASVDMQTHQPVKAHFERSDVCAVPAAATIGEAMVALTLADALLEKFGGDSVEEFEHNLHGYLDAIRARGWQPHHAS</sequence>
<dbReference type="GO" id="GO:0004107">
    <property type="term" value="F:chorismate synthase activity"/>
    <property type="evidence" value="ECO:0007669"/>
    <property type="project" value="UniProtKB-UniRule"/>
</dbReference>
<evidence type="ECO:0000256" key="8">
    <source>
        <dbReference type="ARBA" id="ARBA00022857"/>
    </source>
</evidence>
<keyword evidence="8 11" id="KW-0521">NADP</keyword>
<dbReference type="PANTHER" id="PTHR21085:SF0">
    <property type="entry name" value="CHORISMATE SYNTHASE"/>
    <property type="match status" value="1"/>
</dbReference>
<keyword evidence="6 11" id="KW-0288">FMN</keyword>
<dbReference type="PIRSF" id="PIRSF001456">
    <property type="entry name" value="Chorismate_synth"/>
    <property type="match status" value="1"/>
</dbReference>
<dbReference type="GO" id="GO:0009423">
    <property type="term" value="P:chorismate biosynthetic process"/>
    <property type="evidence" value="ECO:0007669"/>
    <property type="project" value="UniProtKB-UniRule"/>
</dbReference>
<comment type="pathway">
    <text evidence="1 11 12">Metabolic intermediate biosynthesis; chorismate biosynthesis; chorismate from D-erythrose 4-phosphate and phosphoenolpyruvate: step 7/7.</text>
</comment>
<comment type="catalytic activity">
    <reaction evidence="11 12">
        <text>5-O-(1-carboxyvinyl)-3-phosphoshikimate = chorismate + phosphate</text>
        <dbReference type="Rhea" id="RHEA:21020"/>
        <dbReference type="ChEBI" id="CHEBI:29748"/>
        <dbReference type="ChEBI" id="CHEBI:43474"/>
        <dbReference type="ChEBI" id="CHEBI:57701"/>
        <dbReference type="EC" id="4.2.3.5"/>
    </reaction>
</comment>
<name>S0ET88_CHTCT</name>
<dbReference type="InterPro" id="IPR035904">
    <property type="entry name" value="Chorismate_synth_AroC_sf"/>
</dbReference>
<dbReference type="RefSeq" id="WP_016482174.1">
    <property type="nucleotide sequence ID" value="NC_021487.1"/>
</dbReference>
<evidence type="ECO:0000313" key="14">
    <source>
        <dbReference type="Proteomes" id="UP000014227"/>
    </source>
</evidence>
<dbReference type="NCBIfam" id="NF003793">
    <property type="entry name" value="PRK05382.1"/>
    <property type="match status" value="1"/>
</dbReference>
<dbReference type="GO" id="GO:0009073">
    <property type="term" value="P:aromatic amino acid family biosynthetic process"/>
    <property type="evidence" value="ECO:0007669"/>
    <property type="project" value="UniProtKB-KW"/>
</dbReference>
<dbReference type="EC" id="4.2.3.5" evidence="3 11"/>
<comment type="subunit">
    <text evidence="11">Homotetramer.</text>
</comment>
<dbReference type="GO" id="GO:0005829">
    <property type="term" value="C:cytosol"/>
    <property type="evidence" value="ECO:0007669"/>
    <property type="project" value="TreeGrafter"/>
</dbReference>
<comment type="cofactor">
    <cofactor evidence="11 12">
        <name>FMNH2</name>
        <dbReference type="ChEBI" id="CHEBI:57618"/>
    </cofactor>
    <text evidence="11 12">Reduced FMN (FMNH(2)).</text>
</comment>
<dbReference type="AlphaFoldDB" id="S0ET88"/>
<dbReference type="HAMAP" id="MF_00300">
    <property type="entry name" value="Chorismate_synth"/>
    <property type="match status" value="1"/>
</dbReference>
<dbReference type="InterPro" id="IPR020541">
    <property type="entry name" value="Chorismate_synthase_CS"/>
</dbReference>
<dbReference type="FunFam" id="3.60.150.10:FF:000002">
    <property type="entry name" value="Chorismate synthase"/>
    <property type="match status" value="1"/>
</dbReference>
<feature type="binding site" evidence="11">
    <location>
        <begin position="311"/>
        <end position="315"/>
    </location>
    <ligand>
        <name>FMN</name>
        <dbReference type="ChEBI" id="CHEBI:58210"/>
    </ligand>
</feature>
<proteinExistence type="inferred from homology"/>
<evidence type="ECO:0000256" key="10">
    <source>
        <dbReference type="ARBA" id="ARBA00023239"/>
    </source>
</evidence>
<evidence type="ECO:0000256" key="1">
    <source>
        <dbReference type="ARBA" id="ARBA00005044"/>
    </source>
</evidence>
<evidence type="ECO:0000256" key="2">
    <source>
        <dbReference type="ARBA" id="ARBA00008014"/>
    </source>
</evidence>
<reference evidence="14" key="1">
    <citation type="submission" date="2013-03" db="EMBL/GenBank/DDBJ databases">
        <title>Genome sequence of Chthonomonas calidirosea, the first sequenced genome from the Armatimonadetes phylum (formally candidate division OP10).</title>
        <authorList>
            <person name="Lee K.C.Y."/>
            <person name="Morgan X.C."/>
            <person name="Dunfield P.F."/>
            <person name="Tamas I."/>
            <person name="Houghton K.M."/>
            <person name="Vyssotski M."/>
            <person name="Ryan J.L.J."/>
            <person name="Lagutin K."/>
            <person name="McDonald I.R."/>
            <person name="Stott M.B."/>
        </authorList>
    </citation>
    <scope>NUCLEOTIDE SEQUENCE [LARGE SCALE GENOMIC DNA]</scope>
    <source>
        <strain evidence="14">DSM 23976 / ICMP 18418 / T49</strain>
    </source>
</reference>
<feature type="binding site" evidence="11">
    <location>
        <position position="296"/>
    </location>
    <ligand>
        <name>FMN</name>
        <dbReference type="ChEBI" id="CHEBI:58210"/>
    </ligand>
</feature>
<dbReference type="PROSITE" id="PS00789">
    <property type="entry name" value="CHORISMATE_SYNTHASE_3"/>
    <property type="match status" value="1"/>
</dbReference>
<dbReference type="PROSITE" id="PS00787">
    <property type="entry name" value="CHORISMATE_SYNTHASE_1"/>
    <property type="match status" value="1"/>
</dbReference>
<accession>S0ET88</accession>
<dbReference type="STRING" id="454171.CP488_00362"/>
<dbReference type="SUPFAM" id="SSF103263">
    <property type="entry name" value="Chorismate synthase, AroC"/>
    <property type="match status" value="1"/>
</dbReference>
<dbReference type="Proteomes" id="UP000014227">
    <property type="component" value="Chromosome I"/>
</dbReference>
<dbReference type="GO" id="GO:0008652">
    <property type="term" value="P:amino acid biosynthetic process"/>
    <property type="evidence" value="ECO:0007669"/>
    <property type="project" value="UniProtKB-KW"/>
</dbReference>
<dbReference type="Pfam" id="PF01264">
    <property type="entry name" value="Chorismate_synt"/>
    <property type="match status" value="1"/>
</dbReference>
<protein>
    <recommendedName>
        <fullName evidence="3 11">Chorismate synthase</fullName>
        <shortName evidence="11">CS</shortName>
        <ecNumber evidence="3 11">4.2.3.5</ecNumber>
    </recommendedName>
    <alternativeName>
        <fullName evidence="11">5-enolpyruvylshikimate-3-phosphate phospholyase</fullName>
    </alternativeName>
</protein>
<evidence type="ECO:0000256" key="6">
    <source>
        <dbReference type="ARBA" id="ARBA00022643"/>
    </source>
</evidence>
<dbReference type="Gene3D" id="3.60.150.10">
    <property type="entry name" value="Chorismate synthase AroC"/>
    <property type="match status" value="1"/>
</dbReference>
<evidence type="ECO:0000256" key="4">
    <source>
        <dbReference type="ARBA" id="ARBA00022605"/>
    </source>
</evidence>
<evidence type="ECO:0000256" key="11">
    <source>
        <dbReference type="HAMAP-Rule" id="MF_00300"/>
    </source>
</evidence>
<dbReference type="HOGENOM" id="CLU_034547_2_0_0"/>
<dbReference type="KEGG" id="ccz:CCALI_00789"/>
<comment type="similarity">
    <text evidence="2 11 12">Belongs to the chorismate synthase family.</text>
</comment>
<dbReference type="PANTHER" id="PTHR21085">
    <property type="entry name" value="CHORISMATE SYNTHASE"/>
    <property type="match status" value="1"/>
</dbReference>
<dbReference type="CDD" id="cd07304">
    <property type="entry name" value="Chorismate_synthase"/>
    <property type="match status" value="1"/>
</dbReference>
<dbReference type="UniPathway" id="UPA00053">
    <property type="reaction ID" value="UER00090"/>
</dbReference>
<evidence type="ECO:0000313" key="13">
    <source>
        <dbReference type="EMBL" id="CCW34614.1"/>
    </source>
</evidence>
<evidence type="ECO:0000256" key="12">
    <source>
        <dbReference type="RuleBase" id="RU000605"/>
    </source>
</evidence>
<feature type="binding site" evidence="11">
    <location>
        <begin position="128"/>
        <end position="130"/>
    </location>
    <ligand>
        <name>FMN</name>
        <dbReference type="ChEBI" id="CHEBI:58210"/>
    </ligand>
</feature>
<dbReference type="GO" id="GO:0010181">
    <property type="term" value="F:FMN binding"/>
    <property type="evidence" value="ECO:0007669"/>
    <property type="project" value="TreeGrafter"/>
</dbReference>
<keyword evidence="14" id="KW-1185">Reference proteome</keyword>
<comment type="function">
    <text evidence="11">Catalyzes the anti-1,4-elimination of the C-3 phosphate and the C-6 proR hydrogen from 5-enolpyruvylshikimate-3-phosphate (EPSP) to yield chorismate, which is the branch point compound that serves as the starting substrate for the three terminal pathways of aromatic amino acid biosynthesis. This reaction introduces a second double bond into the aromatic ring system.</text>
</comment>
<dbReference type="PROSITE" id="PS00788">
    <property type="entry name" value="CHORISMATE_SYNTHASE_2"/>
    <property type="match status" value="1"/>
</dbReference>
<organism evidence="13 14">
    <name type="scientific">Chthonomonas calidirosea (strain DSM 23976 / ICMP 18418 / T49)</name>
    <dbReference type="NCBI Taxonomy" id="1303518"/>
    <lineage>
        <taxon>Bacteria</taxon>
        <taxon>Bacillati</taxon>
        <taxon>Armatimonadota</taxon>
        <taxon>Chthonomonadia</taxon>
        <taxon>Chthonomonadales</taxon>
        <taxon>Chthonomonadaceae</taxon>
        <taxon>Chthonomonas</taxon>
    </lineage>
</organism>
<dbReference type="NCBIfam" id="TIGR00033">
    <property type="entry name" value="aroC"/>
    <property type="match status" value="1"/>
</dbReference>
<evidence type="ECO:0000256" key="7">
    <source>
        <dbReference type="ARBA" id="ARBA00022827"/>
    </source>
</evidence>
<feature type="binding site" evidence="11">
    <location>
        <position position="337"/>
    </location>
    <ligand>
        <name>FMN</name>
        <dbReference type="ChEBI" id="CHEBI:58210"/>
    </ligand>
</feature>
<keyword evidence="5 11" id="KW-0285">Flavoprotein</keyword>
<gene>
    <name evidence="11" type="primary">aroC</name>
    <name evidence="13" type="ORF">CCALI_00789</name>
</gene>
<dbReference type="OrthoDB" id="9771806at2"/>
<evidence type="ECO:0000256" key="3">
    <source>
        <dbReference type="ARBA" id="ARBA00013036"/>
    </source>
</evidence>
<dbReference type="EMBL" id="HF951689">
    <property type="protein sequence ID" value="CCW34614.1"/>
    <property type="molecule type" value="Genomic_DNA"/>
</dbReference>
<dbReference type="PATRIC" id="fig|1303518.3.peg.799"/>
<dbReference type="InterPro" id="IPR000453">
    <property type="entry name" value="Chorismate_synth"/>
</dbReference>
<dbReference type="eggNOG" id="COG0082">
    <property type="taxonomic scope" value="Bacteria"/>
</dbReference>
<feature type="binding site" evidence="11">
    <location>
        <position position="40"/>
    </location>
    <ligand>
        <name>NADP(+)</name>
        <dbReference type="ChEBI" id="CHEBI:58349"/>
    </ligand>
</feature>
<dbReference type="InParanoid" id="S0ET88"/>
<feature type="binding site" evidence="11">
    <location>
        <begin position="251"/>
        <end position="252"/>
    </location>
    <ligand>
        <name>FMN</name>
        <dbReference type="ChEBI" id="CHEBI:58210"/>
    </ligand>
</feature>
<keyword evidence="7 11" id="KW-0274">FAD</keyword>
<evidence type="ECO:0000256" key="5">
    <source>
        <dbReference type="ARBA" id="ARBA00022630"/>
    </source>
</evidence>
<keyword evidence="9 11" id="KW-0057">Aromatic amino acid biosynthesis</keyword>
<feature type="binding site" evidence="11">
    <location>
        <position position="46"/>
    </location>
    <ligand>
        <name>NADP(+)</name>
        <dbReference type="ChEBI" id="CHEBI:58349"/>
    </ligand>
</feature>